<proteinExistence type="predicted"/>
<keyword evidence="1" id="KW-0496">Mitochondrion</keyword>
<dbReference type="Proteomes" id="UP000290189">
    <property type="component" value="Unassembled WGS sequence"/>
</dbReference>
<gene>
    <name evidence="1" type="ORF">PLBR_LOCUS2499</name>
</gene>
<name>A0A3P3Y587_PLABS</name>
<reference evidence="1 2" key="1">
    <citation type="submission" date="2018-03" db="EMBL/GenBank/DDBJ databases">
        <authorList>
            <person name="Fogelqvist J."/>
        </authorList>
    </citation>
    <scope>NUCLEOTIDE SEQUENCE [LARGE SCALE GENOMIC DNA]</scope>
</reference>
<geneLocation type="mitochondrion" evidence="1"/>
<accession>A0A3P3Y587</accession>
<dbReference type="EMBL" id="OVEO01000004">
    <property type="protein sequence ID" value="SPQ95284.1"/>
    <property type="molecule type" value="Genomic_DNA"/>
</dbReference>
<sequence>MTSGDEMKTSSECRLCWQKLFRNDERWKTELARRSPSLTACQWYYTSLDAFQWVPSVRFGERLASSVVNRSPLRNSVCQHIGHSDDVVISFPDVIAPTARNQMTSTGFPFGPATARQAMSRFALSAESPPPAPTAP</sequence>
<dbReference type="AlphaFoldDB" id="A0A3P3Y587"/>
<protein>
    <submittedName>
        <fullName evidence="1">Uncharacterized protein</fullName>
    </submittedName>
</protein>
<organism evidence="1 2">
    <name type="scientific">Plasmodiophora brassicae</name>
    <name type="common">Clubroot disease agent</name>
    <dbReference type="NCBI Taxonomy" id="37360"/>
    <lineage>
        <taxon>Eukaryota</taxon>
        <taxon>Sar</taxon>
        <taxon>Rhizaria</taxon>
        <taxon>Endomyxa</taxon>
        <taxon>Phytomyxea</taxon>
        <taxon>Plasmodiophorida</taxon>
        <taxon>Plasmodiophoridae</taxon>
        <taxon>Plasmodiophora</taxon>
    </lineage>
</organism>
<evidence type="ECO:0000313" key="1">
    <source>
        <dbReference type="EMBL" id="SPQ95284.1"/>
    </source>
</evidence>
<evidence type="ECO:0000313" key="2">
    <source>
        <dbReference type="Proteomes" id="UP000290189"/>
    </source>
</evidence>